<sequence length="152" mass="17262">MQTIGFDRYASIFFALIGFTFLIESRKIADSAYGSDVGPNVFPFLLGLILILLSVKLFFETLNSDKKRKSPEKLEIKRFLIIFAMSVFYAAFLETLGYIISTFLFLFISFQAMEKGSLIKNVTISALFSICVYFLFVELLKGSLPGLPVWFN</sequence>
<dbReference type="Pfam" id="PF07331">
    <property type="entry name" value="TctB"/>
    <property type="match status" value="1"/>
</dbReference>
<keyword evidence="1" id="KW-0812">Transmembrane</keyword>
<accession>A0ABU1TYW1</accession>
<keyword evidence="1" id="KW-1133">Transmembrane helix</keyword>
<dbReference type="InterPro" id="IPR009936">
    <property type="entry name" value="DUF1468"/>
</dbReference>
<dbReference type="RefSeq" id="WP_310257707.1">
    <property type="nucleotide sequence ID" value="NZ_JAVDWA010000002.1"/>
</dbReference>
<feature type="transmembrane region" description="Helical" evidence="1">
    <location>
        <begin position="41"/>
        <end position="59"/>
    </location>
</feature>
<feature type="transmembrane region" description="Helical" evidence="1">
    <location>
        <begin position="122"/>
        <end position="140"/>
    </location>
</feature>
<keyword evidence="4" id="KW-1185">Reference proteome</keyword>
<gene>
    <name evidence="3" type="ORF">J2X07_001381</name>
</gene>
<dbReference type="EMBL" id="JAVDWA010000002">
    <property type="protein sequence ID" value="MDR7072404.1"/>
    <property type="molecule type" value="Genomic_DNA"/>
</dbReference>
<feature type="domain" description="DUF1468" evidence="2">
    <location>
        <begin position="10"/>
        <end position="145"/>
    </location>
</feature>
<protein>
    <submittedName>
        <fullName evidence="3">Tricarboxylic transport membrane protein</fullName>
    </submittedName>
</protein>
<proteinExistence type="predicted"/>
<feature type="transmembrane region" description="Helical" evidence="1">
    <location>
        <begin position="79"/>
        <end position="110"/>
    </location>
</feature>
<organism evidence="3 4">
    <name type="scientific">Fictibacillus barbaricus</name>
    <dbReference type="NCBI Taxonomy" id="182136"/>
    <lineage>
        <taxon>Bacteria</taxon>
        <taxon>Bacillati</taxon>
        <taxon>Bacillota</taxon>
        <taxon>Bacilli</taxon>
        <taxon>Bacillales</taxon>
        <taxon>Fictibacillaceae</taxon>
        <taxon>Fictibacillus</taxon>
    </lineage>
</organism>
<dbReference type="Proteomes" id="UP001258181">
    <property type="component" value="Unassembled WGS sequence"/>
</dbReference>
<keyword evidence="1" id="KW-0472">Membrane</keyword>
<comment type="caution">
    <text evidence="3">The sequence shown here is derived from an EMBL/GenBank/DDBJ whole genome shotgun (WGS) entry which is preliminary data.</text>
</comment>
<reference evidence="3 4" key="1">
    <citation type="submission" date="2023-07" db="EMBL/GenBank/DDBJ databases">
        <title>Sorghum-associated microbial communities from plants grown in Nebraska, USA.</title>
        <authorList>
            <person name="Schachtman D."/>
        </authorList>
    </citation>
    <scope>NUCLEOTIDE SEQUENCE [LARGE SCALE GENOMIC DNA]</scope>
    <source>
        <strain evidence="3 4">BE211</strain>
    </source>
</reference>
<name>A0ABU1TYW1_9BACL</name>
<evidence type="ECO:0000313" key="4">
    <source>
        <dbReference type="Proteomes" id="UP001258181"/>
    </source>
</evidence>
<evidence type="ECO:0000256" key="1">
    <source>
        <dbReference type="SAM" id="Phobius"/>
    </source>
</evidence>
<evidence type="ECO:0000259" key="2">
    <source>
        <dbReference type="Pfam" id="PF07331"/>
    </source>
</evidence>
<evidence type="ECO:0000313" key="3">
    <source>
        <dbReference type="EMBL" id="MDR7072404.1"/>
    </source>
</evidence>